<proteinExistence type="predicted"/>
<dbReference type="RefSeq" id="XP_033579042.1">
    <property type="nucleotide sequence ID" value="XM_033715299.1"/>
</dbReference>
<evidence type="ECO:0000313" key="2">
    <source>
        <dbReference type="EMBL" id="KAF2812078.1"/>
    </source>
</evidence>
<dbReference type="GeneID" id="54456192"/>
<accession>A0A6A6YU56</accession>
<dbReference type="PANTHER" id="PTHR47843:SF5">
    <property type="entry name" value="BTB_POZ DOMAIN PROTEIN"/>
    <property type="match status" value="1"/>
</dbReference>
<dbReference type="InterPro" id="IPR000210">
    <property type="entry name" value="BTB/POZ_dom"/>
</dbReference>
<reference evidence="4" key="3">
    <citation type="submission" date="2025-04" db="UniProtKB">
        <authorList>
            <consortium name="RefSeq"/>
        </authorList>
    </citation>
    <scope>IDENTIFICATION</scope>
    <source>
        <strain evidence="4">CBS 304.34</strain>
    </source>
</reference>
<dbReference type="PANTHER" id="PTHR47843">
    <property type="entry name" value="BTB DOMAIN-CONTAINING PROTEIN-RELATED"/>
    <property type="match status" value="1"/>
</dbReference>
<evidence type="ECO:0000313" key="4">
    <source>
        <dbReference type="RefSeq" id="XP_033579042.1"/>
    </source>
</evidence>
<dbReference type="Proteomes" id="UP000504636">
    <property type="component" value="Unplaced"/>
</dbReference>
<reference evidence="2 4" key="1">
    <citation type="journal article" date="2020" name="Stud. Mycol.">
        <title>101 Dothideomycetes genomes: a test case for predicting lifestyles and emergence of pathogens.</title>
        <authorList>
            <person name="Haridas S."/>
            <person name="Albert R."/>
            <person name="Binder M."/>
            <person name="Bloem J."/>
            <person name="Labutti K."/>
            <person name="Salamov A."/>
            <person name="Andreopoulos B."/>
            <person name="Baker S."/>
            <person name="Barry K."/>
            <person name="Bills G."/>
            <person name="Bluhm B."/>
            <person name="Cannon C."/>
            <person name="Castanera R."/>
            <person name="Culley D."/>
            <person name="Daum C."/>
            <person name="Ezra D."/>
            <person name="Gonzalez J."/>
            <person name="Henrissat B."/>
            <person name="Kuo A."/>
            <person name="Liang C."/>
            <person name="Lipzen A."/>
            <person name="Lutzoni F."/>
            <person name="Magnuson J."/>
            <person name="Mondo S."/>
            <person name="Nolan M."/>
            <person name="Ohm R."/>
            <person name="Pangilinan J."/>
            <person name="Park H.-J."/>
            <person name="Ramirez L."/>
            <person name="Alfaro M."/>
            <person name="Sun H."/>
            <person name="Tritt A."/>
            <person name="Yoshinaga Y."/>
            <person name="Zwiers L.-H."/>
            <person name="Turgeon B."/>
            <person name="Goodwin S."/>
            <person name="Spatafora J."/>
            <person name="Crous P."/>
            <person name="Grigoriev I."/>
        </authorList>
    </citation>
    <scope>NUCLEOTIDE SEQUENCE</scope>
    <source>
        <strain evidence="2 4">CBS 304.34</strain>
    </source>
</reference>
<name>A0A6A6YU56_9PEZI</name>
<evidence type="ECO:0000259" key="1">
    <source>
        <dbReference type="PROSITE" id="PS50097"/>
    </source>
</evidence>
<feature type="domain" description="BTB" evidence="1">
    <location>
        <begin position="8"/>
        <end position="84"/>
    </location>
</feature>
<protein>
    <recommendedName>
        <fullName evidence="1">BTB domain-containing protein</fullName>
    </recommendedName>
</protein>
<dbReference type="SUPFAM" id="SSF54695">
    <property type="entry name" value="POZ domain"/>
    <property type="match status" value="1"/>
</dbReference>
<sequence>YLSNGAYSDLEIRCRDTSYAVHRIVLCSQVKFLENACNGAFKVCLEPVPNREAKDRIVDLSYDDPTAVRSMIQFAYTNDYSLDDDQSGKHALQHVDVYASAKYDIPSLGNLAKIKFKPILEKHWDADWVRDAVHGVYHSTYSSDRGLRDILVQAHRRRETLPHRRHG</sequence>
<organism evidence="2">
    <name type="scientific">Mytilinidion resinicola</name>
    <dbReference type="NCBI Taxonomy" id="574789"/>
    <lineage>
        <taxon>Eukaryota</taxon>
        <taxon>Fungi</taxon>
        <taxon>Dikarya</taxon>
        <taxon>Ascomycota</taxon>
        <taxon>Pezizomycotina</taxon>
        <taxon>Dothideomycetes</taxon>
        <taxon>Pleosporomycetidae</taxon>
        <taxon>Mytilinidiales</taxon>
        <taxon>Mytilinidiaceae</taxon>
        <taxon>Mytilinidion</taxon>
    </lineage>
</organism>
<dbReference type="OrthoDB" id="6359816at2759"/>
<reference evidence="4" key="2">
    <citation type="submission" date="2020-04" db="EMBL/GenBank/DDBJ databases">
        <authorList>
            <consortium name="NCBI Genome Project"/>
        </authorList>
    </citation>
    <scope>NUCLEOTIDE SEQUENCE</scope>
    <source>
        <strain evidence="4">CBS 304.34</strain>
    </source>
</reference>
<dbReference type="AlphaFoldDB" id="A0A6A6YU56"/>
<dbReference type="InterPro" id="IPR011333">
    <property type="entry name" value="SKP1/BTB/POZ_sf"/>
</dbReference>
<dbReference type="Pfam" id="PF00651">
    <property type="entry name" value="BTB"/>
    <property type="match status" value="1"/>
</dbReference>
<feature type="non-terminal residue" evidence="2">
    <location>
        <position position="1"/>
    </location>
</feature>
<gene>
    <name evidence="2 4" type="ORF">BDZ99DRAFT_382906</name>
</gene>
<dbReference type="Gene3D" id="3.30.710.10">
    <property type="entry name" value="Potassium Channel Kv1.1, Chain A"/>
    <property type="match status" value="1"/>
</dbReference>
<evidence type="ECO:0000313" key="3">
    <source>
        <dbReference type="Proteomes" id="UP000504636"/>
    </source>
</evidence>
<dbReference type="EMBL" id="MU003697">
    <property type="protein sequence ID" value="KAF2812078.1"/>
    <property type="molecule type" value="Genomic_DNA"/>
</dbReference>
<dbReference type="PROSITE" id="PS50097">
    <property type="entry name" value="BTB"/>
    <property type="match status" value="1"/>
</dbReference>
<keyword evidence="3" id="KW-1185">Reference proteome</keyword>
<dbReference type="CDD" id="cd18186">
    <property type="entry name" value="BTB_POZ_ZBTB_KLHL-like"/>
    <property type="match status" value="1"/>
</dbReference>